<dbReference type="PANTHER" id="PTHR48107">
    <property type="entry name" value="NADPH-DEPENDENT ALDEHYDE REDUCTASE-LIKE PROTEIN, CHLOROPLASTIC-RELATED"/>
    <property type="match status" value="1"/>
</dbReference>
<protein>
    <submittedName>
        <fullName evidence="4">Short-chain dehydrogenase</fullName>
    </submittedName>
</protein>
<dbReference type="PANTHER" id="PTHR48107:SF16">
    <property type="entry name" value="NADPH-DEPENDENT ALDEHYDE REDUCTASE 1, CHLOROPLASTIC"/>
    <property type="match status" value="1"/>
</dbReference>
<dbReference type="SUPFAM" id="SSF51735">
    <property type="entry name" value="NAD(P)-binding Rossmann-fold domains"/>
    <property type="match status" value="1"/>
</dbReference>
<keyword evidence="2" id="KW-0560">Oxidoreductase</keyword>
<dbReference type="Gene3D" id="3.40.50.720">
    <property type="entry name" value="NAD(P)-binding Rossmann-like Domain"/>
    <property type="match status" value="1"/>
</dbReference>
<dbReference type="PROSITE" id="PS00061">
    <property type="entry name" value="ADH_SHORT"/>
    <property type="match status" value="1"/>
</dbReference>
<dbReference type="AlphaFoldDB" id="A0A0A3IEP8"/>
<dbReference type="Pfam" id="PF13561">
    <property type="entry name" value="adh_short_C2"/>
    <property type="match status" value="1"/>
</dbReference>
<reference evidence="4 5" key="1">
    <citation type="submission" date="2014-02" db="EMBL/GenBank/DDBJ databases">
        <title>Draft genome sequence of Lysinibacillus odysseyi NBRC 100172.</title>
        <authorList>
            <person name="Zhang F."/>
            <person name="Wang G."/>
            <person name="Zhang L."/>
        </authorList>
    </citation>
    <scope>NUCLEOTIDE SEQUENCE [LARGE SCALE GENOMIC DNA]</scope>
    <source>
        <strain evidence="4 5">NBRC 100172</strain>
    </source>
</reference>
<evidence type="ECO:0000256" key="3">
    <source>
        <dbReference type="SAM" id="MobiDB-lite"/>
    </source>
</evidence>
<dbReference type="InterPro" id="IPR036291">
    <property type="entry name" value="NAD(P)-bd_dom_sf"/>
</dbReference>
<dbReference type="InterPro" id="IPR002347">
    <property type="entry name" value="SDR_fam"/>
</dbReference>
<dbReference type="RefSeq" id="WP_036159040.1">
    <property type="nucleotide sequence ID" value="NZ_AVCX01000001.1"/>
</dbReference>
<comment type="caution">
    <text evidence="4">The sequence shown here is derived from an EMBL/GenBank/DDBJ whole genome shotgun (WGS) entry which is preliminary data.</text>
</comment>
<dbReference type="InterPro" id="IPR020904">
    <property type="entry name" value="Sc_DH/Rdtase_CS"/>
</dbReference>
<dbReference type="PRINTS" id="PR00081">
    <property type="entry name" value="GDHRDH"/>
</dbReference>
<organism evidence="4 5">
    <name type="scientific">Lysinibacillus odysseyi 34hs-1 = NBRC 100172</name>
    <dbReference type="NCBI Taxonomy" id="1220589"/>
    <lineage>
        <taxon>Bacteria</taxon>
        <taxon>Bacillati</taxon>
        <taxon>Bacillota</taxon>
        <taxon>Bacilli</taxon>
        <taxon>Bacillales</taxon>
        <taxon>Bacillaceae</taxon>
        <taxon>Lysinibacillus</taxon>
    </lineage>
</organism>
<dbReference type="Proteomes" id="UP000030437">
    <property type="component" value="Unassembled WGS sequence"/>
</dbReference>
<dbReference type="EMBL" id="JPVP01000060">
    <property type="protein sequence ID" value="KGR81955.1"/>
    <property type="molecule type" value="Genomic_DNA"/>
</dbReference>
<evidence type="ECO:0000256" key="2">
    <source>
        <dbReference type="ARBA" id="ARBA00023002"/>
    </source>
</evidence>
<sequence>MTNVENKQVGGTPPQQQEKQPGIESKMNPLPTQPKEYVGSGKLKGRVAVITGGDSGIGRAVAIAYAKEGANLVLNYLSEEHSDAEETKRIAEEAGAQVVLAPGDISEPGTSDMIVKTALDTFNRIDILVNNAAVQYPVDHFVDITNEQWRKTFSINLDGIFYLSKAVIPHMKPGSAIISTTSINAYRGHKTLIDYTTTKGAIVGFTRSLAQNLVDQGIRVNMVAPGPIWTPLIPSSFDSEKVEEFGTETPMKRPGQPSELAGAYVLLASDDGTYITGQCIHVNGGMVMHS</sequence>
<dbReference type="STRING" id="1220589.CD32_21895"/>
<evidence type="ECO:0000313" key="5">
    <source>
        <dbReference type="Proteomes" id="UP000030437"/>
    </source>
</evidence>
<accession>A0A0A3IEP8</accession>
<dbReference type="OrthoDB" id="9803333at2"/>
<proteinExistence type="inferred from homology"/>
<dbReference type="FunFam" id="3.40.50.720:FF:000084">
    <property type="entry name" value="Short-chain dehydrogenase reductase"/>
    <property type="match status" value="1"/>
</dbReference>
<dbReference type="eggNOG" id="COG1028">
    <property type="taxonomic scope" value="Bacteria"/>
</dbReference>
<dbReference type="PRINTS" id="PR00080">
    <property type="entry name" value="SDRFAMILY"/>
</dbReference>
<feature type="region of interest" description="Disordered" evidence="3">
    <location>
        <begin position="1"/>
        <end position="38"/>
    </location>
</feature>
<evidence type="ECO:0000256" key="1">
    <source>
        <dbReference type="ARBA" id="ARBA00006484"/>
    </source>
</evidence>
<gene>
    <name evidence="4" type="ORF">CD32_21895</name>
</gene>
<dbReference type="GO" id="GO:0016614">
    <property type="term" value="F:oxidoreductase activity, acting on CH-OH group of donors"/>
    <property type="evidence" value="ECO:0007669"/>
    <property type="project" value="UniProtKB-ARBA"/>
</dbReference>
<keyword evidence="5" id="KW-1185">Reference proteome</keyword>
<dbReference type="GO" id="GO:0008206">
    <property type="term" value="P:bile acid metabolic process"/>
    <property type="evidence" value="ECO:0007669"/>
    <property type="project" value="UniProtKB-ARBA"/>
</dbReference>
<evidence type="ECO:0000313" key="4">
    <source>
        <dbReference type="EMBL" id="KGR81955.1"/>
    </source>
</evidence>
<name>A0A0A3IEP8_9BACI</name>
<comment type="similarity">
    <text evidence="1">Belongs to the short-chain dehydrogenases/reductases (SDR) family.</text>
</comment>